<dbReference type="KEGG" id="bbel:109476840"/>
<feature type="binding site" evidence="7">
    <location>
        <position position="59"/>
    </location>
    <ligand>
        <name>Ca(2+)</name>
        <dbReference type="ChEBI" id="CHEBI:29108"/>
        <label>1</label>
        <note>catalytic</note>
    </ligand>
</feature>
<evidence type="ECO:0000256" key="4">
    <source>
        <dbReference type="ARBA" id="ARBA00023157"/>
    </source>
</evidence>
<evidence type="ECO:0000313" key="11">
    <source>
        <dbReference type="RefSeq" id="XP_019633422.1"/>
    </source>
</evidence>
<feature type="binding site" evidence="7">
    <location>
        <position position="231"/>
    </location>
    <ligand>
        <name>Ca(2+)</name>
        <dbReference type="ChEBI" id="CHEBI:29108"/>
        <label>1</label>
        <note>catalytic</note>
    </ligand>
</feature>
<accession>A0A6P4ZR52</accession>
<evidence type="ECO:0000256" key="5">
    <source>
        <dbReference type="ARBA" id="ARBA00023180"/>
    </source>
</evidence>
<keyword evidence="10" id="KW-1185">Reference proteome</keyword>
<keyword evidence="7 9" id="KW-0106">Calcium</keyword>
<feature type="binding site" evidence="7">
    <location>
        <position position="58"/>
    </location>
    <ligand>
        <name>Ca(2+)</name>
        <dbReference type="ChEBI" id="CHEBI:29108"/>
        <label>1</label>
        <note>catalytic</note>
    </ligand>
</feature>
<reference evidence="11" key="1">
    <citation type="submission" date="2025-08" db="UniProtKB">
        <authorList>
            <consortium name="RefSeq"/>
        </authorList>
    </citation>
    <scope>IDENTIFICATION</scope>
    <source>
        <tissue evidence="11">Gonad</tissue>
    </source>
</reference>
<feature type="binding site" evidence="7">
    <location>
        <position position="175"/>
    </location>
    <ligand>
        <name>Ca(2+)</name>
        <dbReference type="ChEBI" id="CHEBI:29108"/>
        <label>1</label>
        <note>catalytic</note>
    </ligand>
</feature>
<name>A0A6P4ZR52_BRABE</name>
<dbReference type="Gene3D" id="2.120.10.30">
    <property type="entry name" value="TolB, C-terminal domain"/>
    <property type="match status" value="1"/>
</dbReference>
<comment type="similarity">
    <text evidence="2 9">Belongs to the paraoxonase family.</text>
</comment>
<feature type="chain" id="PRO_5029949715" description="Paraoxonase" evidence="9">
    <location>
        <begin position="20"/>
        <end position="368"/>
    </location>
</feature>
<dbReference type="AlphaFoldDB" id="A0A6P4ZR52"/>
<dbReference type="PRINTS" id="PR01785">
    <property type="entry name" value="PARAOXONASE"/>
</dbReference>
<feature type="signal peptide" evidence="9">
    <location>
        <begin position="1"/>
        <end position="19"/>
    </location>
</feature>
<keyword evidence="3 9" id="KW-0378">Hydrolase</keyword>
<comment type="catalytic activity">
    <reaction evidence="1 9">
        <text>a phenyl acetate + H2O = a phenol + acetate + H(+)</text>
        <dbReference type="Rhea" id="RHEA:17309"/>
        <dbReference type="ChEBI" id="CHEBI:15377"/>
        <dbReference type="ChEBI" id="CHEBI:15378"/>
        <dbReference type="ChEBI" id="CHEBI:30089"/>
        <dbReference type="ChEBI" id="CHEBI:33853"/>
        <dbReference type="ChEBI" id="CHEBI:140310"/>
        <dbReference type="EC" id="3.1.1.2"/>
    </reaction>
</comment>
<keyword evidence="7 9" id="KW-0479">Metal-binding</keyword>
<dbReference type="InterPro" id="IPR002640">
    <property type="entry name" value="Arylesterase"/>
</dbReference>
<dbReference type="InterPro" id="IPR051288">
    <property type="entry name" value="Serum_paraoxonase/arylesterase"/>
</dbReference>
<evidence type="ECO:0000256" key="8">
    <source>
        <dbReference type="PIRSR" id="PIRSR602640-3"/>
    </source>
</evidence>
<keyword evidence="5 9" id="KW-0325">Glycoprotein</keyword>
<keyword evidence="9" id="KW-0732">Signal</keyword>
<comment type="cofactor">
    <cofactor evidence="7 9">
        <name>Ca(2+)</name>
        <dbReference type="ChEBI" id="CHEBI:29108"/>
    </cofactor>
    <text evidence="7 9">Binds 2 calcium ions per subunit.</text>
</comment>
<dbReference type="PANTHER" id="PTHR11799">
    <property type="entry name" value="PARAOXONASE"/>
    <property type="match status" value="1"/>
</dbReference>
<feature type="binding site" evidence="7">
    <location>
        <position position="277"/>
    </location>
    <ligand>
        <name>Ca(2+)</name>
        <dbReference type="ChEBI" id="CHEBI:29108"/>
        <label>1</label>
        <note>catalytic</note>
    </ligand>
</feature>
<evidence type="ECO:0000256" key="2">
    <source>
        <dbReference type="ARBA" id="ARBA00008595"/>
    </source>
</evidence>
<feature type="active site" description="Proton acceptor" evidence="6">
    <location>
        <position position="122"/>
    </location>
</feature>
<dbReference type="RefSeq" id="XP_019633422.1">
    <property type="nucleotide sequence ID" value="XM_019777863.1"/>
</dbReference>
<evidence type="ECO:0000256" key="6">
    <source>
        <dbReference type="PIRSR" id="PIRSR602640-1"/>
    </source>
</evidence>
<feature type="binding site" evidence="7">
    <location>
        <position position="276"/>
    </location>
    <ligand>
        <name>Ca(2+)</name>
        <dbReference type="ChEBI" id="CHEBI:29108"/>
        <label>1</label>
        <note>catalytic</note>
    </ligand>
</feature>
<dbReference type="InterPro" id="IPR011042">
    <property type="entry name" value="6-blade_b-propeller_TolB-like"/>
</dbReference>
<proteinExistence type="inferred from homology"/>
<dbReference type="GO" id="GO:0004064">
    <property type="term" value="F:arylesterase activity"/>
    <property type="evidence" value="ECO:0007669"/>
    <property type="project" value="UniProtKB-UniRule"/>
</dbReference>
<dbReference type="SUPFAM" id="SSF63829">
    <property type="entry name" value="Calcium-dependent phosphotriesterase"/>
    <property type="match status" value="1"/>
</dbReference>
<dbReference type="GeneID" id="109476840"/>
<evidence type="ECO:0000256" key="1">
    <source>
        <dbReference type="ARBA" id="ARBA00000368"/>
    </source>
</evidence>
<dbReference type="Pfam" id="PF01731">
    <property type="entry name" value="Arylesterase"/>
    <property type="match status" value="1"/>
</dbReference>
<feature type="binding site" evidence="7">
    <location>
        <position position="124"/>
    </location>
    <ligand>
        <name>Ca(2+)</name>
        <dbReference type="ChEBI" id="CHEBI:29108"/>
        <label>1</label>
        <note>catalytic</note>
    </ligand>
</feature>
<feature type="binding site" evidence="7">
    <location>
        <position position="176"/>
    </location>
    <ligand>
        <name>Ca(2+)</name>
        <dbReference type="ChEBI" id="CHEBI:29108"/>
        <label>1</label>
        <note>catalytic</note>
    </ligand>
</feature>
<evidence type="ECO:0000256" key="9">
    <source>
        <dbReference type="RuleBase" id="RU368025"/>
    </source>
</evidence>
<dbReference type="EC" id="3.1.1.2" evidence="9"/>
<feature type="disulfide bond" description="In form B" evidence="8">
    <location>
        <begin position="47"/>
        <end position="362"/>
    </location>
</feature>
<evidence type="ECO:0000256" key="3">
    <source>
        <dbReference type="ARBA" id="ARBA00022801"/>
    </source>
</evidence>
<keyword evidence="4 8" id="KW-1015">Disulfide bond</keyword>
<dbReference type="OrthoDB" id="423498at2759"/>
<sequence>MPGEKMASKLLMLFVPLAAFLFQRLFQPSLQFGDHRETVYNHVPGTCRPVEGVVHGSEDIVRTRDGLAFISTGLIASPVFNPDPWYLQRKGKILLFNLKNPEDGVRELKIEPREKYEDLQPHGLGLYENQAGEIRLFVVNHLKDGERVEIFRYVRPEGKLKLIRSVQDPLLYSVNDVVAMGTDAFFATNDHYCRAPWAKKLERFLGPAWSNVVYYNGSVASVAADGFSVANSVVTPPSGEVVYVSDSLQQDVKVFRPRPDHSLELQSVIHLFTGVDNLNICPDTGDLWVAAHPSVTDIFKHIQDRRHLAPSQVLRIQDPAGASPEVTELYANDGRQLNGSSAAVVYNRRLLIGTVHDTLLYCDVTVPL</sequence>
<protein>
    <recommendedName>
        <fullName evidence="9">Paraoxonase</fullName>
        <ecNumber evidence="9">3.1.1.2</ecNumber>
    </recommendedName>
</protein>
<dbReference type="GO" id="GO:0046872">
    <property type="term" value="F:metal ion binding"/>
    <property type="evidence" value="ECO:0007669"/>
    <property type="project" value="UniProtKB-KW"/>
</dbReference>
<organism evidence="10 11">
    <name type="scientific">Branchiostoma belcheri</name>
    <name type="common">Amphioxus</name>
    <dbReference type="NCBI Taxonomy" id="7741"/>
    <lineage>
        <taxon>Eukaryota</taxon>
        <taxon>Metazoa</taxon>
        <taxon>Chordata</taxon>
        <taxon>Cephalochordata</taxon>
        <taxon>Leptocardii</taxon>
        <taxon>Amphioxiformes</taxon>
        <taxon>Branchiostomatidae</taxon>
        <taxon>Branchiostoma</taxon>
    </lineage>
</organism>
<dbReference type="Proteomes" id="UP000515135">
    <property type="component" value="Unplaced"/>
</dbReference>
<evidence type="ECO:0000256" key="7">
    <source>
        <dbReference type="PIRSR" id="PIRSR602640-2"/>
    </source>
</evidence>
<dbReference type="PANTHER" id="PTHR11799:SF12">
    <property type="entry name" value="PARAOXONASE-RELATED"/>
    <property type="match status" value="1"/>
</dbReference>
<evidence type="ECO:0000313" key="10">
    <source>
        <dbReference type="Proteomes" id="UP000515135"/>
    </source>
</evidence>
<gene>
    <name evidence="11" type="primary">LOC109476840</name>
</gene>